<protein>
    <recommendedName>
        <fullName evidence="2">Lnb N-terminal periplasmic domain-containing protein</fullName>
    </recommendedName>
</protein>
<dbReference type="OrthoDB" id="274718at2"/>
<gene>
    <name evidence="3" type="ORF">LNTAR_20903</name>
</gene>
<dbReference type="RefSeq" id="WP_007278663.1">
    <property type="nucleotide sequence ID" value="NZ_ABCK01000008.1"/>
</dbReference>
<dbReference type="Pfam" id="PF13387">
    <property type="entry name" value="Lnb_N"/>
    <property type="match status" value="1"/>
</dbReference>
<proteinExistence type="predicted"/>
<dbReference type="EMBL" id="ABCK01000008">
    <property type="protein sequence ID" value="EDM27705.1"/>
    <property type="molecule type" value="Genomic_DNA"/>
</dbReference>
<keyword evidence="1" id="KW-0472">Membrane</keyword>
<dbReference type="InterPro" id="IPR025178">
    <property type="entry name" value="Lnb_N"/>
</dbReference>
<feature type="transmembrane region" description="Helical" evidence="1">
    <location>
        <begin position="71"/>
        <end position="90"/>
    </location>
</feature>
<dbReference type="Proteomes" id="UP000004947">
    <property type="component" value="Unassembled WGS sequence"/>
</dbReference>
<feature type="domain" description="Lnb N-terminal periplasmic" evidence="2">
    <location>
        <begin position="132"/>
        <end position="275"/>
    </location>
</feature>
<organism evidence="3 4">
    <name type="scientific">Lentisphaera araneosa HTCC2155</name>
    <dbReference type="NCBI Taxonomy" id="313628"/>
    <lineage>
        <taxon>Bacteria</taxon>
        <taxon>Pseudomonadati</taxon>
        <taxon>Lentisphaerota</taxon>
        <taxon>Lentisphaeria</taxon>
        <taxon>Lentisphaerales</taxon>
        <taxon>Lentisphaeraceae</taxon>
        <taxon>Lentisphaera</taxon>
    </lineage>
</organism>
<reference evidence="3 4" key="1">
    <citation type="journal article" date="2010" name="J. Bacteriol.">
        <title>Genome sequence of Lentisphaera araneosa HTCC2155T, the type species of the order Lentisphaerales in the phylum Lentisphaerae.</title>
        <authorList>
            <person name="Thrash J.C."/>
            <person name="Cho J.C."/>
            <person name="Vergin K.L."/>
            <person name="Morris R.M."/>
            <person name="Giovannoni S.J."/>
        </authorList>
    </citation>
    <scope>NUCLEOTIDE SEQUENCE [LARGE SCALE GENOMIC DNA]</scope>
    <source>
        <strain evidence="3 4">HTCC2155</strain>
    </source>
</reference>
<name>A6DLA3_9BACT</name>
<keyword evidence="4" id="KW-1185">Reference proteome</keyword>
<evidence type="ECO:0000256" key="1">
    <source>
        <dbReference type="SAM" id="Phobius"/>
    </source>
</evidence>
<evidence type="ECO:0000313" key="4">
    <source>
        <dbReference type="Proteomes" id="UP000004947"/>
    </source>
</evidence>
<dbReference type="STRING" id="313628.LNTAR_20903"/>
<accession>A6DLA3</accession>
<sequence>MKTKHIKQLKLALFRLSLFGVCGLYIPLTLAVACLIIHFTFHDAIRLLSIILYVISSGILLLLVKRFRKALKIFSLINLFVILWFIFIPASNERNWDAEVAKLPLIEQNGDLLSIKNFRNFKYAEGKEVEVKFDNRTFDLGQLEGTDLIISYWDNYRTISHTFLSFRFKDGQNIAISLEVRKQEGESYHPLKGIFKQYELIYVMGDERDLIPLRTKVRKEQTFLYPMNLNIEHSKLFLLDIIRAANSLHDSPQFYHSIGRNCTTGMVDHLNTIRDFKIPTSKKIILNGISDYYAYQLEGIPTDLPFDVLKRCCYISETSNALALDDNYSQNLRQVINKRLNAERWKRAPSAKLY</sequence>
<feature type="transmembrane region" description="Helical" evidence="1">
    <location>
        <begin position="45"/>
        <end position="64"/>
    </location>
</feature>
<dbReference type="PROSITE" id="PS51257">
    <property type="entry name" value="PROKAR_LIPOPROTEIN"/>
    <property type="match status" value="1"/>
</dbReference>
<keyword evidence="1" id="KW-0812">Transmembrane</keyword>
<dbReference type="eggNOG" id="ENOG502Z7V0">
    <property type="taxonomic scope" value="Bacteria"/>
</dbReference>
<keyword evidence="1" id="KW-1133">Transmembrane helix</keyword>
<feature type="transmembrane region" description="Helical" evidence="1">
    <location>
        <begin position="12"/>
        <end position="39"/>
    </location>
</feature>
<comment type="caution">
    <text evidence="3">The sequence shown here is derived from an EMBL/GenBank/DDBJ whole genome shotgun (WGS) entry which is preliminary data.</text>
</comment>
<evidence type="ECO:0000313" key="3">
    <source>
        <dbReference type="EMBL" id="EDM27705.1"/>
    </source>
</evidence>
<evidence type="ECO:0000259" key="2">
    <source>
        <dbReference type="Pfam" id="PF13387"/>
    </source>
</evidence>
<dbReference type="AlphaFoldDB" id="A6DLA3"/>